<name>A0A5N5HSF3_9ROSA</name>
<reference evidence="1 2" key="3">
    <citation type="submission" date="2019-11" db="EMBL/GenBank/DDBJ databases">
        <title>A de novo genome assembly of a pear dwarfing rootstock.</title>
        <authorList>
            <person name="Wang F."/>
            <person name="Wang J."/>
            <person name="Li S."/>
            <person name="Zhang Y."/>
            <person name="Fang M."/>
            <person name="Ma L."/>
            <person name="Zhao Y."/>
            <person name="Jiang S."/>
        </authorList>
    </citation>
    <scope>NUCLEOTIDE SEQUENCE [LARGE SCALE GENOMIC DNA]</scope>
    <source>
        <strain evidence="1">S2</strain>
        <tissue evidence="1">Leaf</tissue>
    </source>
</reference>
<dbReference type="Proteomes" id="UP000327157">
    <property type="component" value="Chromosome 12"/>
</dbReference>
<evidence type="ECO:0000313" key="1">
    <source>
        <dbReference type="EMBL" id="KAB2630795.1"/>
    </source>
</evidence>
<reference evidence="2" key="2">
    <citation type="submission" date="2019-10" db="EMBL/GenBank/DDBJ databases">
        <title>A de novo genome assembly of a pear dwarfing rootstock.</title>
        <authorList>
            <person name="Wang F."/>
            <person name="Wang J."/>
            <person name="Li S."/>
            <person name="Zhang Y."/>
            <person name="Fang M."/>
            <person name="Ma L."/>
            <person name="Zhao Y."/>
            <person name="Jiang S."/>
        </authorList>
    </citation>
    <scope>NUCLEOTIDE SEQUENCE [LARGE SCALE GENOMIC DNA]</scope>
</reference>
<evidence type="ECO:0000313" key="2">
    <source>
        <dbReference type="Proteomes" id="UP000327157"/>
    </source>
</evidence>
<proteinExistence type="predicted"/>
<gene>
    <name evidence="1" type="ORF">D8674_008314</name>
</gene>
<accession>A0A5N5HSF3</accession>
<comment type="caution">
    <text evidence="1">The sequence shown here is derived from an EMBL/GenBank/DDBJ whole genome shotgun (WGS) entry which is preliminary data.</text>
</comment>
<reference evidence="1 2" key="1">
    <citation type="submission" date="2019-09" db="EMBL/GenBank/DDBJ databases">
        <authorList>
            <person name="Ou C."/>
        </authorList>
    </citation>
    <scope>NUCLEOTIDE SEQUENCE [LARGE SCALE GENOMIC DNA]</scope>
    <source>
        <strain evidence="1">S2</strain>
        <tissue evidence="1">Leaf</tissue>
    </source>
</reference>
<protein>
    <submittedName>
        <fullName evidence="1">Aspartic proteinase nepenthesin-2-like</fullName>
    </submittedName>
</protein>
<keyword evidence="2" id="KW-1185">Reference proteome</keyword>
<sequence>MNFNTADGFKSIPGDMMPNIAVPHVDKTATAADLCRYDTLSLVSPSSTSSPPPSLKIRHFIVGLGKQKHRHFGGHSPIVGQRRSPSLYKEAYLSHVDYEPPTYDLCHTTRILSPSPPRIPEHFLPFQRRSGVAAAGISSLHRLQA</sequence>
<dbReference type="AlphaFoldDB" id="A0A5N5HSF3"/>
<organism evidence="1 2">
    <name type="scientific">Pyrus ussuriensis x Pyrus communis</name>
    <dbReference type="NCBI Taxonomy" id="2448454"/>
    <lineage>
        <taxon>Eukaryota</taxon>
        <taxon>Viridiplantae</taxon>
        <taxon>Streptophyta</taxon>
        <taxon>Embryophyta</taxon>
        <taxon>Tracheophyta</taxon>
        <taxon>Spermatophyta</taxon>
        <taxon>Magnoliopsida</taxon>
        <taxon>eudicotyledons</taxon>
        <taxon>Gunneridae</taxon>
        <taxon>Pentapetalae</taxon>
        <taxon>rosids</taxon>
        <taxon>fabids</taxon>
        <taxon>Rosales</taxon>
        <taxon>Rosaceae</taxon>
        <taxon>Amygdaloideae</taxon>
        <taxon>Maleae</taxon>
        <taxon>Pyrus</taxon>
    </lineage>
</organism>
<dbReference type="EMBL" id="SMOL01000143">
    <property type="protein sequence ID" value="KAB2630795.1"/>
    <property type="molecule type" value="Genomic_DNA"/>
</dbReference>